<dbReference type="EMBL" id="DSLG01000001">
    <property type="protein sequence ID" value="HEA86406.1"/>
    <property type="molecule type" value="Genomic_DNA"/>
</dbReference>
<gene>
    <name evidence="1" type="ORF">ENP94_00105</name>
    <name evidence="2" type="ORF">ENS16_06755</name>
</gene>
<sequence length="120" mass="13556">MKDNTRRVVAFVAGRLISGSEAWSIYDCEASRTCRFSGTVSPEQILVYDPEARCRVSGYGEKDCYSLYHHGNRHHIELKIRGSSFEGYDYGSGAHFSGSVDGSSVVVFDGQDRRYYYFTI</sequence>
<accession>A0A7C1SBV8</accession>
<protein>
    <submittedName>
        <fullName evidence="1">Uncharacterized protein</fullName>
    </submittedName>
</protein>
<comment type="caution">
    <text evidence="1">The sequence shown here is derived from an EMBL/GenBank/DDBJ whole genome shotgun (WGS) entry which is preliminary data.</text>
</comment>
<proteinExistence type="predicted"/>
<dbReference type="AlphaFoldDB" id="A0A7C1SBV8"/>
<evidence type="ECO:0000313" key="1">
    <source>
        <dbReference type="EMBL" id="HEA86406.1"/>
    </source>
</evidence>
<organism evidence="1">
    <name type="scientific">candidate division WOR-3 bacterium</name>
    <dbReference type="NCBI Taxonomy" id="2052148"/>
    <lineage>
        <taxon>Bacteria</taxon>
        <taxon>Bacteria division WOR-3</taxon>
    </lineage>
</organism>
<name>A0A7C1SBV8_UNCW3</name>
<dbReference type="EMBL" id="DSTU01000008">
    <property type="protein sequence ID" value="HFJ54368.1"/>
    <property type="molecule type" value="Genomic_DNA"/>
</dbReference>
<evidence type="ECO:0000313" key="2">
    <source>
        <dbReference type="EMBL" id="HFJ54368.1"/>
    </source>
</evidence>
<reference evidence="1" key="1">
    <citation type="journal article" date="2020" name="mSystems">
        <title>Genome- and Community-Level Interaction Insights into Carbon Utilization and Element Cycling Functions of Hydrothermarchaeota in Hydrothermal Sediment.</title>
        <authorList>
            <person name="Zhou Z."/>
            <person name="Liu Y."/>
            <person name="Xu W."/>
            <person name="Pan J."/>
            <person name="Luo Z.H."/>
            <person name="Li M."/>
        </authorList>
    </citation>
    <scope>NUCLEOTIDE SEQUENCE [LARGE SCALE GENOMIC DNA]</scope>
    <source>
        <strain evidence="1">SpSt-265</strain>
        <strain evidence="2">SpSt-465</strain>
    </source>
</reference>